<dbReference type="OrthoDB" id="5447244at2"/>
<sequence length="308" mass="34298">MTDLINPSARRAIRELAAGISDPQAVLDCWEGTGFTPLDVPRDTSGAQGKWNFSRYAEAVDWTSPEQVTRALPAFERMLRTYKKKTLRGIDPEREKAELQATLGELRAEFSHDGYRITESLKILNDTDRRTDYAASDAALYADAVKVLLGARNQIERLPSLHRGKGEEDIRDVLTAALGGAFEGQATGESFNGQGKTDILLRIDDRNILIGECKVWAGAHGDKGISAIATQLLGYLTRNDRQTALLLFIRRVNHEAALTSALKTLAEDPRCIQAGAPDDNNRHYPFRLRTEHPEPWDIDLVLIPFFLT</sequence>
<dbReference type="RefSeq" id="WP_059082741.1">
    <property type="nucleotide sequence ID" value="NZ_BCMM01000030.1"/>
</dbReference>
<name>A0A100JTG9_STRSC</name>
<evidence type="ECO:0000313" key="1">
    <source>
        <dbReference type="EMBL" id="GAQ65374.1"/>
    </source>
</evidence>
<organism evidence="1 2">
    <name type="scientific">Streptomyces scabiei</name>
    <dbReference type="NCBI Taxonomy" id="1930"/>
    <lineage>
        <taxon>Bacteria</taxon>
        <taxon>Bacillati</taxon>
        <taxon>Actinomycetota</taxon>
        <taxon>Actinomycetes</taxon>
        <taxon>Kitasatosporales</taxon>
        <taxon>Streptomycetaceae</taxon>
        <taxon>Streptomyces</taxon>
    </lineage>
</organism>
<dbReference type="EMBL" id="BCMM01000030">
    <property type="protein sequence ID" value="GAQ65374.1"/>
    <property type="molecule type" value="Genomic_DNA"/>
</dbReference>
<protein>
    <submittedName>
        <fullName evidence="1">Uncharacterized protein</fullName>
    </submittedName>
</protein>
<dbReference type="Proteomes" id="UP000067448">
    <property type="component" value="Unassembled WGS sequence"/>
</dbReference>
<reference evidence="2" key="1">
    <citation type="submission" date="2015-11" db="EMBL/GenBank/DDBJ databases">
        <authorList>
            <consortium name="Cross-ministerial Strategic Innovation Promotion Program (SIP) consortium"/>
            <person name="Tomihama T."/>
            <person name="Ikenaga M."/>
            <person name="Sakai M."/>
            <person name="Okubo T."/>
            <person name="Ikeda S."/>
        </authorList>
    </citation>
    <scope>NUCLEOTIDE SEQUENCE [LARGE SCALE GENOMIC DNA]</scope>
    <source>
        <strain evidence="2">S58</strain>
    </source>
</reference>
<dbReference type="AlphaFoldDB" id="A0A100JTG9"/>
<comment type="caution">
    <text evidence="1">The sequence shown here is derived from an EMBL/GenBank/DDBJ whole genome shotgun (WGS) entry which is preliminary data.</text>
</comment>
<reference evidence="2" key="3">
    <citation type="submission" date="2016-02" db="EMBL/GenBank/DDBJ databases">
        <title>Draft genome of pathogenic Streptomyces sp. in Japan.</title>
        <authorList>
            <person name="Tomihama T."/>
            <person name="Ikenaga M."/>
            <person name="Sakai M."/>
            <person name="Okubo T."/>
            <person name="Ikeda S."/>
        </authorList>
    </citation>
    <scope>NUCLEOTIDE SEQUENCE [LARGE SCALE GENOMIC DNA]</scope>
    <source>
        <strain evidence="2">S58</strain>
    </source>
</reference>
<accession>A0A100JTG9</accession>
<reference evidence="1 2" key="2">
    <citation type="journal article" date="2016" name="Genome Announc.">
        <title>Draft Genome Sequences of Streptomyces scabiei S58, Streptomyces turgidiscabies T45, and Streptomyces acidiscabies a10, the Pathogens of Potato Common Scab, Isolated in Japan.</title>
        <authorList>
            <person name="Tomihama T."/>
            <person name="Nishi Y."/>
            <person name="Sakai M."/>
            <person name="Ikenaga M."/>
            <person name="Okubo T."/>
            <person name="Ikeda S."/>
        </authorList>
    </citation>
    <scope>NUCLEOTIDE SEQUENCE [LARGE SCALE GENOMIC DNA]</scope>
    <source>
        <strain evidence="1 2">S58</strain>
    </source>
</reference>
<evidence type="ECO:0000313" key="2">
    <source>
        <dbReference type="Proteomes" id="UP000067448"/>
    </source>
</evidence>
<gene>
    <name evidence="1" type="ORF">SsS58_05783</name>
</gene>
<proteinExistence type="predicted"/>